<dbReference type="RefSeq" id="XP_012178641.1">
    <property type="nucleotide sequence ID" value="XM_012323251.1"/>
</dbReference>
<dbReference type="InParanoid" id="J4G0Y4"/>
<feature type="domain" description="AB hydrolase-1" evidence="3">
    <location>
        <begin position="29"/>
        <end position="106"/>
    </location>
</feature>
<dbReference type="Proteomes" id="UP000006352">
    <property type="component" value="Unassembled WGS sequence"/>
</dbReference>
<dbReference type="Pfam" id="PF00561">
    <property type="entry name" value="Abhydrolase_1"/>
    <property type="match status" value="1"/>
</dbReference>
<sequence length="347" mass="38878">MEPSSYKQLITGRGFKYNYFFSAGHPSKPTILLVHGFPSTSYDWRHQVAFFRKEGFGLIVPDALGYDGTDKPSNPASYKHRGMAADLVDILIAENVDKAIAVGHDWCDLIFCRISEESLKVQNHSRGAVLVSRLANYYPERFLAFAFLAVGYSPPHVGYTYEGTVNLLTQAVGYNPFGYWQFCTEEGAGKVITDHWDSALSLIYPSDPGLWKDHLCPPGAMKAWLQAGKVAPAASYLTEQDREIVTHKLKSNGLDGGLNWYKCTAFRLNVDDDEHIPKTNYAIQQPVFYGGCKADYATPPLVAYHSLNQYCSDLATVEFNTGHWCQLEVPDEVNRELLSWIKNKVAL</sequence>
<gene>
    <name evidence="4" type="ORF">FIBRA_01376</name>
</gene>
<organism evidence="4 5">
    <name type="scientific">Fibroporia radiculosa</name>
    <dbReference type="NCBI Taxonomy" id="599839"/>
    <lineage>
        <taxon>Eukaryota</taxon>
        <taxon>Fungi</taxon>
        <taxon>Dikarya</taxon>
        <taxon>Basidiomycota</taxon>
        <taxon>Agaricomycotina</taxon>
        <taxon>Agaricomycetes</taxon>
        <taxon>Polyporales</taxon>
        <taxon>Fibroporiaceae</taxon>
        <taxon>Fibroporia</taxon>
    </lineage>
</organism>
<evidence type="ECO:0000313" key="4">
    <source>
        <dbReference type="EMBL" id="CCL99358.1"/>
    </source>
</evidence>
<keyword evidence="5" id="KW-1185">Reference proteome</keyword>
<dbReference type="PRINTS" id="PR00412">
    <property type="entry name" value="EPOXHYDRLASE"/>
</dbReference>
<dbReference type="GeneID" id="24094269"/>
<dbReference type="EMBL" id="HE796929">
    <property type="protein sequence ID" value="CCL99358.1"/>
    <property type="molecule type" value="Genomic_DNA"/>
</dbReference>
<dbReference type="Gene3D" id="3.40.50.1820">
    <property type="entry name" value="alpha/beta hydrolase"/>
    <property type="match status" value="1"/>
</dbReference>
<name>J4G0Y4_9APHY</name>
<dbReference type="GO" id="GO:0016787">
    <property type="term" value="F:hydrolase activity"/>
    <property type="evidence" value="ECO:0007669"/>
    <property type="project" value="UniProtKB-KW"/>
</dbReference>
<dbReference type="SUPFAM" id="SSF53474">
    <property type="entry name" value="alpha/beta-Hydrolases"/>
    <property type="match status" value="1"/>
</dbReference>
<evidence type="ECO:0000256" key="1">
    <source>
        <dbReference type="ARBA" id="ARBA00022801"/>
    </source>
</evidence>
<dbReference type="HOGENOM" id="CLU_020336_7_0_1"/>
<dbReference type="InterPro" id="IPR000073">
    <property type="entry name" value="AB_hydrolase_1"/>
</dbReference>
<evidence type="ECO:0000313" key="5">
    <source>
        <dbReference type="Proteomes" id="UP000006352"/>
    </source>
</evidence>
<dbReference type="AlphaFoldDB" id="J4G0Y4"/>
<protein>
    <recommendedName>
        <fullName evidence="3">AB hydrolase-1 domain-containing protein</fullName>
    </recommendedName>
</protein>
<dbReference type="OrthoDB" id="408373at2759"/>
<proteinExistence type="inferred from homology"/>
<accession>J4G0Y4</accession>
<dbReference type="InterPro" id="IPR029058">
    <property type="entry name" value="AB_hydrolase_fold"/>
</dbReference>
<dbReference type="PANTHER" id="PTHR43329">
    <property type="entry name" value="EPOXIDE HYDROLASE"/>
    <property type="match status" value="1"/>
</dbReference>
<evidence type="ECO:0000256" key="2">
    <source>
        <dbReference type="ARBA" id="ARBA00038334"/>
    </source>
</evidence>
<dbReference type="STRING" id="599839.J4G0Y4"/>
<dbReference type="InterPro" id="IPR000639">
    <property type="entry name" value="Epox_hydrolase-like"/>
</dbReference>
<evidence type="ECO:0000259" key="3">
    <source>
        <dbReference type="Pfam" id="PF00561"/>
    </source>
</evidence>
<reference evidence="4 5" key="1">
    <citation type="journal article" date="2012" name="Appl. Environ. Microbiol.">
        <title>Short-read sequencing for genomic analysis of the brown rot fungus Fibroporia radiculosa.</title>
        <authorList>
            <person name="Tang J.D."/>
            <person name="Perkins A.D."/>
            <person name="Sonstegard T.S."/>
            <person name="Schroeder S.G."/>
            <person name="Burgess S.C."/>
            <person name="Diehl S.V."/>
        </authorList>
    </citation>
    <scope>NUCLEOTIDE SEQUENCE [LARGE SCALE GENOMIC DNA]</scope>
    <source>
        <strain evidence="4 5">TFFH 294</strain>
    </source>
</reference>
<keyword evidence="1" id="KW-0378">Hydrolase</keyword>
<comment type="similarity">
    <text evidence="2">Belongs to the AB hydrolase superfamily. Epoxide hydrolase family.</text>
</comment>